<name>A0A142NL38_BRELN</name>
<evidence type="ECO:0000313" key="2">
    <source>
        <dbReference type="Proteomes" id="UP000075950"/>
    </source>
</evidence>
<accession>A0A142NL38</accession>
<dbReference type="AlphaFoldDB" id="A0A142NL38"/>
<gene>
    <name evidence="1" type="ORF">A2T55_04040</name>
</gene>
<evidence type="ECO:0000313" key="1">
    <source>
        <dbReference type="EMBL" id="AMT93059.1"/>
    </source>
</evidence>
<sequence length="84" mass="10033">MDRWREKECFIAETSLQWYLFRWSRAIRGIDTSSFTKQYLQCPDMESYSHDTNEANTKQQPDDVQSLERSFHHILVKAFGRLSA</sequence>
<reference evidence="2" key="1">
    <citation type="submission" date="2016-03" db="EMBL/GenBank/DDBJ databases">
        <authorList>
            <person name="Ploux O."/>
        </authorList>
    </citation>
    <scope>NUCLEOTIDE SEQUENCE [LARGE SCALE GENOMIC DNA]</scope>
    <source>
        <strain evidence="2">BS258</strain>
    </source>
</reference>
<dbReference type="EMBL" id="CP014869">
    <property type="protein sequence ID" value="AMT93059.1"/>
    <property type="molecule type" value="Genomic_DNA"/>
</dbReference>
<dbReference type="Proteomes" id="UP000075950">
    <property type="component" value="Chromosome"/>
</dbReference>
<proteinExistence type="predicted"/>
<dbReference type="KEGG" id="bly:A2T55_04040"/>
<organism evidence="1 2">
    <name type="scientific">Brevibacterium linens</name>
    <dbReference type="NCBI Taxonomy" id="1703"/>
    <lineage>
        <taxon>Bacteria</taxon>
        <taxon>Bacillati</taxon>
        <taxon>Actinomycetota</taxon>
        <taxon>Actinomycetes</taxon>
        <taxon>Micrococcales</taxon>
        <taxon>Brevibacteriaceae</taxon>
        <taxon>Brevibacterium</taxon>
    </lineage>
</organism>
<protein>
    <submittedName>
        <fullName evidence="1">Uncharacterized protein</fullName>
    </submittedName>
</protein>